<protein>
    <submittedName>
        <fullName evidence="2">Uncharacterized protein</fullName>
    </submittedName>
</protein>
<feature type="transmembrane region" description="Helical" evidence="1">
    <location>
        <begin position="46"/>
        <end position="65"/>
    </location>
</feature>
<accession>A0A0B5CP15</accession>
<dbReference type="RefSeq" id="WP_041961495.1">
    <property type="nucleotide sequence ID" value="NZ_CP007726.1"/>
</dbReference>
<reference evidence="3" key="1">
    <citation type="submission" date="2014-05" db="EMBL/GenBank/DDBJ databases">
        <title>Complete Genome sequence of Neisseria elongata subsp. glycolytica.</title>
        <authorList>
            <person name="Veyrier F.J."/>
            <person name="Taha M.-K."/>
        </authorList>
    </citation>
    <scope>NUCLEOTIDE SEQUENCE [LARGE SCALE GENOMIC DNA]</scope>
    <source>
        <strain evidence="3">ATCC 29315</strain>
    </source>
</reference>
<evidence type="ECO:0000313" key="2">
    <source>
        <dbReference type="EMBL" id="AJE19124.1"/>
    </source>
</evidence>
<dbReference type="PATRIC" id="fig|546263.7.peg.2053"/>
<evidence type="ECO:0000256" key="1">
    <source>
        <dbReference type="SAM" id="Phobius"/>
    </source>
</evidence>
<name>A0A0B5CP15_NEIEG</name>
<dbReference type="EMBL" id="CP007726">
    <property type="protein sequence ID" value="AJE19124.1"/>
    <property type="molecule type" value="Genomic_DNA"/>
</dbReference>
<dbReference type="HOGENOM" id="CLU_187642_0_0_4"/>
<organism evidence="2 3">
    <name type="scientific">Neisseria elongata subsp. glycolytica ATCC 29315</name>
    <dbReference type="NCBI Taxonomy" id="546263"/>
    <lineage>
        <taxon>Bacteria</taxon>
        <taxon>Pseudomonadati</taxon>
        <taxon>Pseudomonadota</taxon>
        <taxon>Betaproteobacteria</taxon>
        <taxon>Neisseriales</taxon>
        <taxon>Neisseriaceae</taxon>
        <taxon>Neisseria</taxon>
    </lineage>
</organism>
<dbReference type="KEGG" id="nel:NELON_09560"/>
<keyword evidence="1" id="KW-1133">Transmembrane helix</keyword>
<gene>
    <name evidence="2" type="ORF">NELON_09560</name>
</gene>
<reference evidence="2 3" key="2">
    <citation type="journal article" date="2015" name="PLoS Genet.">
        <title>Common Cell Shape Evolution of Two Nasopharyngeal Pathogens.</title>
        <authorList>
            <person name="Veyrier F.J."/>
            <person name="Biais N."/>
            <person name="Morales P."/>
            <person name="Belkacem N."/>
            <person name="Guilhen C."/>
            <person name="Ranjeva S."/>
            <person name="Sismeiro O."/>
            <person name="Pehau-Arnaudet G."/>
            <person name="Rocha E.P."/>
            <person name="Werts C."/>
            <person name="Taha M.K."/>
            <person name="Boneca I.G."/>
        </authorList>
    </citation>
    <scope>NUCLEOTIDE SEQUENCE [LARGE SCALE GENOMIC DNA]</scope>
    <source>
        <strain evidence="2 3">ATCC 29315</strain>
    </source>
</reference>
<evidence type="ECO:0000313" key="3">
    <source>
        <dbReference type="Proteomes" id="UP000031392"/>
    </source>
</evidence>
<dbReference type="AlphaFoldDB" id="A0A0B5CP15"/>
<keyword evidence="1" id="KW-0812">Transmembrane</keyword>
<feature type="transmembrane region" description="Helical" evidence="1">
    <location>
        <begin position="6"/>
        <end position="26"/>
    </location>
</feature>
<dbReference type="Proteomes" id="UP000031392">
    <property type="component" value="Chromosome"/>
</dbReference>
<proteinExistence type="predicted"/>
<keyword evidence="3" id="KW-1185">Reference proteome</keyword>
<keyword evidence="1" id="KW-0472">Membrane</keyword>
<sequence>MPAEKIYYAVIILLSAVSVLLSPFFYVRRSRNGLKITPPRKRQWRAIVAANLITCLILLLVWYFWF</sequence>